<accession>A0A0H5C1I8</accession>
<keyword evidence="5 7" id="KW-0508">mRNA splicing</keyword>
<evidence type="ECO:0000313" key="10">
    <source>
        <dbReference type="Proteomes" id="UP000038830"/>
    </source>
</evidence>
<evidence type="ECO:0000313" key="9">
    <source>
        <dbReference type="EMBL" id="ODV74680.1"/>
    </source>
</evidence>
<evidence type="ECO:0000256" key="4">
    <source>
        <dbReference type="ARBA" id="ARBA00022728"/>
    </source>
</evidence>
<dbReference type="AlphaFoldDB" id="A0A0H5C1I8"/>
<keyword evidence="3 7" id="KW-0507">mRNA processing</keyword>
<keyword evidence="6 7" id="KW-0539">Nucleus</keyword>
<dbReference type="RefSeq" id="XP_020071719.1">
    <property type="nucleotide sequence ID" value="XM_020214506.1"/>
</dbReference>
<comment type="subcellular location">
    <subcellularLocation>
        <location evidence="1 7">Nucleus</location>
    </subcellularLocation>
</comment>
<dbReference type="PANTHER" id="PTHR23142">
    <property type="entry name" value="PRE-MRNA-SPLICING FACTOR 38A-RELATED"/>
    <property type="match status" value="1"/>
</dbReference>
<evidence type="ECO:0000256" key="2">
    <source>
        <dbReference type="ARBA" id="ARBA00006164"/>
    </source>
</evidence>
<evidence type="ECO:0000256" key="3">
    <source>
        <dbReference type="ARBA" id="ARBA00022664"/>
    </source>
</evidence>
<evidence type="ECO:0000313" key="8">
    <source>
        <dbReference type="EMBL" id="CEP21653.1"/>
    </source>
</evidence>
<dbReference type="InterPro" id="IPR005037">
    <property type="entry name" value="PRP38"/>
</dbReference>
<organism evidence="8 10">
    <name type="scientific">Cyberlindnera jadinii (strain ATCC 18201 / CBS 1600 / BCRC 20928 / JCM 3617 / NBRC 0987 / NRRL Y-1542)</name>
    <name type="common">Torula yeast</name>
    <name type="synonym">Candida utilis</name>
    <dbReference type="NCBI Taxonomy" id="983966"/>
    <lineage>
        <taxon>Eukaryota</taxon>
        <taxon>Fungi</taxon>
        <taxon>Dikarya</taxon>
        <taxon>Ascomycota</taxon>
        <taxon>Saccharomycotina</taxon>
        <taxon>Saccharomycetes</taxon>
        <taxon>Phaffomycetales</taxon>
        <taxon>Phaffomycetaceae</taxon>
        <taxon>Cyberlindnera</taxon>
    </lineage>
</organism>
<comment type="function">
    <text evidence="7">Required for pre-mRNA splicing.</text>
</comment>
<reference evidence="8" key="1">
    <citation type="submission" date="2014-12" db="EMBL/GenBank/DDBJ databases">
        <authorList>
            <person name="Jaenicke S."/>
        </authorList>
    </citation>
    <scope>NUCLEOTIDE SEQUENCE [LARGE SCALE GENOMIC DNA]</scope>
    <source>
        <strain evidence="8">CBS1600</strain>
    </source>
</reference>
<dbReference type="STRING" id="983966.A0A0H5C1I8"/>
<dbReference type="GeneID" id="30988902"/>
<keyword evidence="4 7" id="KW-0747">Spliceosome</keyword>
<evidence type="ECO:0000256" key="5">
    <source>
        <dbReference type="ARBA" id="ARBA00023187"/>
    </source>
</evidence>
<dbReference type="Pfam" id="PF03371">
    <property type="entry name" value="PRP38"/>
    <property type="match status" value="1"/>
</dbReference>
<reference evidence="9 11" key="3">
    <citation type="journal article" date="2016" name="Proc. Natl. Acad. Sci. U.S.A.">
        <title>Comparative genomics of biotechnologically important yeasts.</title>
        <authorList>
            <person name="Riley R."/>
            <person name="Haridas S."/>
            <person name="Wolfe K.H."/>
            <person name="Lopes M.R."/>
            <person name="Hittinger C.T."/>
            <person name="Goeker M."/>
            <person name="Salamov A.A."/>
            <person name="Wisecaver J.H."/>
            <person name="Long T.M."/>
            <person name="Calvey C.H."/>
            <person name="Aerts A.L."/>
            <person name="Barry K.W."/>
            <person name="Choi C."/>
            <person name="Clum A."/>
            <person name="Coughlan A.Y."/>
            <person name="Deshpande S."/>
            <person name="Douglass A.P."/>
            <person name="Hanson S.J."/>
            <person name="Klenk H.-P."/>
            <person name="LaButti K.M."/>
            <person name="Lapidus A."/>
            <person name="Lindquist E.A."/>
            <person name="Lipzen A.M."/>
            <person name="Meier-Kolthoff J.P."/>
            <person name="Ohm R.A."/>
            <person name="Otillar R.P."/>
            <person name="Pangilinan J.L."/>
            <person name="Peng Y."/>
            <person name="Rokas A."/>
            <person name="Rosa C.A."/>
            <person name="Scheuner C."/>
            <person name="Sibirny A.A."/>
            <person name="Slot J.C."/>
            <person name="Stielow J.B."/>
            <person name="Sun H."/>
            <person name="Kurtzman C.P."/>
            <person name="Blackwell M."/>
            <person name="Grigoriev I.V."/>
            <person name="Jeffries T.W."/>
        </authorList>
    </citation>
    <scope>NUCLEOTIDE SEQUENCE [LARGE SCALE GENOMIC DNA]</scope>
    <source>
        <strain evidence="11">ATCC 18201 / CBS 1600 / BCRC 20928 / JCM 3617 / NBRC 0987 / NRRL Y-1542</strain>
        <strain evidence="9">NRRL Y-1542</strain>
    </source>
</reference>
<evidence type="ECO:0000256" key="7">
    <source>
        <dbReference type="RuleBase" id="RU367025"/>
    </source>
</evidence>
<accession>A0A1E4S5E3</accession>
<protein>
    <recommendedName>
        <fullName evidence="7">Pre-mRNA-splicing factor 38</fullName>
    </recommendedName>
</protein>
<evidence type="ECO:0000256" key="1">
    <source>
        <dbReference type="ARBA" id="ARBA00004123"/>
    </source>
</evidence>
<dbReference type="GO" id="GO:0000398">
    <property type="term" value="P:mRNA splicing, via spliceosome"/>
    <property type="evidence" value="ECO:0007669"/>
    <property type="project" value="UniProtKB-UniRule"/>
</dbReference>
<reference evidence="10" key="2">
    <citation type="journal article" date="2015" name="J. Biotechnol.">
        <title>The structure of the Cyberlindnera jadinii genome and its relation to Candida utilis analyzed by the occurrence of single nucleotide polymorphisms.</title>
        <authorList>
            <person name="Rupp O."/>
            <person name="Brinkrolf K."/>
            <person name="Buerth C."/>
            <person name="Kunigo M."/>
            <person name="Schneider J."/>
            <person name="Jaenicke S."/>
            <person name="Goesmann A."/>
            <person name="Puehler A."/>
            <person name="Jaeger K.-E."/>
            <person name="Ernst J.F."/>
        </authorList>
    </citation>
    <scope>NUCLEOTIDE SEQUENCE [LARGE SCALE GENOMIC DNA]</scope>
    <source>
        <strain evidence="10">ATCC 18201 / CBS 1600 / BCRC 20928 / JCM 3617 / NBRC 0987 / NRRL Y-1542</strain>
    </source>
</reference>
<dbReference type="EMBL" id="KV453927">
    <property type="protein sequence ID" value="ODV74680.1"/>
    <property type="molecule type" value="Genomic_DNA"/>
</dbReference>
<dbReference type="Proteomes" id="UP000038830">
    <property type="component" value="Unassembled WGS sequence"/>
</dbReference>
<dbReference type="GO" id="GO:0005681">
    <property type="term" value="C:spliceosomal complex"/>
    <property type="evidence" value="ECO:0007669"/>
    <property type="project" value="UniProtKB-KW"/>
</dbReference>
<dbReference type="Proteomes" id="UP000094389">
    <property type="component" value="Unassembled WGS sequence"/>
</dbReference>
<evidence type="ECO:0000313" key="11">
    <source>
        <dbReference type="Proteomes" id="UP000094389"/>
    </source>
</evidence>
<comment type="similarity">
    <text evidence="2 7">Belongs to the PRP38 family.</text>
</comment>
<evidence type="ECO:0000256" key="6">
    <source>
        <dbReference type="ARBA" id="ARBA00023242"/>
    </source>
</evidence>
<gene>
    <name evidence="8" type="ORF">BN1211_1790</name>
    <name evidence="9" type="ORF">CYBJADRAFT_166472</name>
</gene>
<dbReference type="OrthoDB" id="190958at2759"/>
<dbReference type="EMBL" id="CDQK01000002">
    <property type="protein sequence ID" value="CEP21653.1"/>
    <property type="molecule type" value="Genomic_DNA"/>
</dbReference>
<dbReference type="OMA" id="SHAFHNG"/>
<proteinExistence type="inferred from homology"/>
<sequence length="170" mass="19837">MSVNRGIIVDRELSSRKHKGVNSTELAEKIVRERVFDSLYWKLNCFNVNAATILNRCVELRCVGSFEQSGRPFPFLCLFVKLIQMLPPSEIIEFYLQQHEFKYLKVLALLYVRIVERDQDTLRQHLSDYRKIILFENGAWSLTTVDVIVDRLLTEDFFIGLTLPFMGASE</sequence>
<keyword evidence="11" id="KW-1185">Reference proteome</keyword>
<name>A0A0H5C1I8_CYBJN</name>